<protein>
    <submittedName>
        <fullName evidence="3">BON domain-containing protein</fullName>
    </submittedName>
</protein>
<proteinExistence type="predicted"/>
<reference evidence="3" key="1">
    <citation type="submission" date="2022-05" db="EMBL/GenBank/DDBJ databases">
        <title>Schlegelella sp. nov., isolated from mangrove soil.</title>
        <authorList>
            <person name="Liu Y."/>
            <person name="Ge X."/>
            <person name="Liu W."/>
        </authorList>
    </citation>
    <scope>NUCLEOTIDE SEQUENCE</scope>
    <source>
        <strain evidence="3">S2-27</strain>
    </source>
</reference>
<evidence type="ECO:0000313" key="4">
    <source>
        <dbReference type="Proteomes" id="UP001165541"/>
    </source>
</evidence>
<dbReference type="InterPro" id="IPR007055">
    <property type="entry name" value="BON_dom"/>
</dbReference>
<accession>A0ABT0YJU5</accession>
<feature type="signal peptide" evidence="1">
    <location>
        <begin position="1"/>
        <end position="18"/>
    </location>
</feature>
<comment type="caution">
    <text evidence="3">The sequence shown here is derived from an EMBL/GenBank/DDBJ whole genome shotgun (WGS) entry which is preliminary data.</text>
</comment>
<keyword evidence="4" id="KW-1185">Reference proteome</keyword>
<organism evidence="3 4">
    <name type="scientific">Caldimonas mangrovi</name>
    <dbReference type="NCBI Taxonomy" id="2944811"/>
    <lineage>
        <taxon>Bacteria</taxon>
        <taxon>Pseudomonadati</taxon>
        <taxon>Pseudomonadota</taxon>
        <taxon>Betaproteobacteria</taxon>
        <taxon>Burkholderiales</taxon>
        <taxon>Sphaerotilaceae</taxon>
        <taxon>Caldimonas</taxon>
    </lineage>
</organism>
<dbReference type="EMBL" id="JAMKFE010000003">
    <property type="protein sequence ID" value="MCM5678998.1"/>
    <property type="molecule type" value="Genomic_DNA"/>
</dbReference>
<evidence type="ECO:0000259" key="2">
    <source>
        <dbReference type="Pfam" id="PF04972"/>
    </source>
</evidence>
<evidence type="ECO:0000313" key="3">
    <source>
        <dbReference type="EMBL" id="MCM5678998.1"/>
    </source>
</evidence>
<dbReference type="Pfam" id="PF04972">
    <property type="entry name" value="BON"/>
    <property type="match status" value="1"/>
</dbReference>
<feature type="domain" description="BON" evidence="2">
    <location>
        <begin position="87"/>
        <end position="146"/>
    </location>
</feature>
<feature type="chain" id="PRO_5047254070" evidence="1">
    <location>
        <begin position="19"/>
        <end position="168"/>
    </location>
</feature>
<keyword evidence="1" id="KW-0732">Signal</keyword>
<evidence type="ECO:0000256" key="1">
    <source>
        <dbReference type="SAM" id="SignalP"/>
    </source>
</evidence>
<sequence length="168" mass="17940">MKAATVVGLLLAALAAHGADEPGSGWRLNPFGDPFVQATQGLPGCPVPRGPAYDAAGMRQEAHQRAERGTTCWLEKKCAEPNAYRYDAGIAERALEAVRADARFDRSSVWITVQRRFIYLEGCVASAAQGVALEQAMQGVADVDRVLPLLITGTRAPPPYPVTGKLPP</sequence>
<dbReference type="RefSeq" id="WP_251777190.1">
    <property type="nucleotide sequence ID" value="NZ_JAMKFE010000003.1"/>
</dbReference>
<dbReference type="Proteomes" id="UP001165541">
    <property type="component" value="Unassembled WGS sequence"/>
</dbReference>
<name>A0ABT0YJU5_9BURK</name>
<gene>
    <name evidence="3" type="ORF">M8A51_05570</name>
</gene>